<dbReference type="InterPro" id="IPR011014">
    <property type="entry name" value="MscS_channel_TM-2"/>
</dbReference>
<dbReference type="SUPFAM" id="SSF82861">
    <property type="entry name" value="Mechanosensitive channel protein MscS (YggB), transmembrane region"/>
    <property type="match status" value="1"/>
</dbReference>
<dbReference type="InterPro" id="IPR023408">
    <property type="entry name" value="MscS_beta-dom_sf"/>
</dbReference>
<dbReference type="PANTHER" id="PTHR30460:SF0">
    <property type="entry name" value="MODERATE CONDUCTANCE MECHANOSENSITIVE CHANNEL YBIO"/>
    <property type="match status" value="1"/>
</dbReference>
<comment type="subcellular location">
    <subcellularLocation>
        <location evidence="2">Cell membrane</location>
    </subcellularLocation>
    <subcellularLocation>
        <location evidence="1">Membrane</location>
        <topology evidence="1">Multi-pass membrane protein</topology>
    </subcellularLocation>
</comment>
<dbReference type="InterPro" id="IPR010920">
    <property type="entry name" value="LSM_dom_sf"/>
</dbReference>
<keyword evidence="5 8" id="KW-0812">Transmembrane</keyword>
<feature type="transmembrane region" description="Helical" evidence="8">
    <location>
        <begin position="147"/>
        <end position="166"/>
    </location>
</feature>
<dbReference type="Gene3D" id="1.10.287.1260">
    <property type="match status" value="1"/>
</dbReference>
<feature type="transmembrane region" description="Helical" evidence="8">
    <location>
        <begin position="62"/>
        <end position="83"/>
    </location>
</feature>
<evidence type="ECO:0000256" key="5">
    <source>
        <dbReference type="ARBA" id="ARBA00022692"/>
    </source>
</evidence>
<feature type="domain" description="Mechanosensitive ion channel MscS" evidence="9">
    <location>
        <begin position="166"/>
        <end position="230"/>
    </location>
</feature>
<name>A0A6J4QMV1_9ACTN</name>
<evidence type="ECO:0000256" key="1">
    <source>
        <dbReference type="ARBA" id="ARBA00004141"/>
    </source>
</evidence>
<reference evidence="10" key="1">
    <citation type="submission" date="2020-02" db="EMBL/GenBank/DDBJ databases">
        <authorList>
            <person name="Meier V. D."/>
        </authorList>
    </citation>
    <scope>NUCLEOTIDE SEQUENCE</scope>
    <source>
        <strain evidence="10">AVDCRST_MAG28</strain>
    </source>
</reference>
<proteinExistence type="inferred from homology"/>
<dbReference type="InterPro" id="IPR045276">
    <property type="entry name" value="YbiO_bact"/>
</dbReference>
<feature type="transmembrane region" description="Helical" evidence="8">
    <location>
        <begin position="123"/>
        <end position="141"/>
    </location>
</feature>
<dbReference type="AlphaFoldDB" id="A0A6J4QMV1"/>
<evidence type="ECO:0000256" key="2">
    <source>
        <dbReference type="ARBA" id="ARBA00004236"/>
    </source>
</evidence>
<keyword evidence="4" id="KW-1003">Cell membrane</keyword>
<accession>A0A6J4QMV1</accession>
<evidence type="ECO:0000256" key="3">
    <source>
        <dbReference type="ARBA" id="ARBA00008017"/>
    </source>
</evidence>
<evidence type="ECO:0000313" key="10">
    <source>
        <dbReference type="EMBL" id="CAA9449178.1"/>
    </source>
</evidence>
<dbReference type="Pfam" id="PF00924">
    <property type="entry name" value="MS_channel_2nd"/>
    <property type="match status" value="1"/>
</dbReference>
<evidence type="ECO:0000259" key="9">
    <source>
        <dbReference type="Pfam" id="PF00924"/>
    </source>
</evidence>
<protein>
    <submittedName>
        <fullName evidence="10">Potassium efflux system KefA protein / Small-conductance mechanosensitive channel</fullName>
    </submittedName>
</protein>
<keyword evidence="7 8" id="KW-0472">Membrane</keyword>
<organism evidence="10">
    <name type="scientific">uncultured Rubrobacteraceae bacterium</name>
    <dbReference type="NCBI Taxonomy" id="349277"/>
    <lineage>
        <taxon>Bacteria</taxon>
        <taxon>Bacillati</taxon>
        <taxon>Actinomycetota</taxon>
        <taxon>Rubrobacteria</taxon>
        <taxon>Rubrobacterales</taxon>
        <taxon>Rubrobacteraceae</taxon>
        <taxon>environmental samples</taxon>
    </lineage>
</organism>
<dbReference type="GO" id="GO:0005886">
    <property type="term" value="C:plasma membrane"/>
    <property type="evidence" value="ECO:0007669"/>
    <property type="project" value="UniProtKB-SubCell"/>
</dbReference>
<sequence length="336" mass="36930">MALPLIALIQETTGGETTGESTSVIEGAADAAQQIPEQAQRELGGIDESFNNLFGYMTSSEFISDVVAAFVVIFLALFFYRVIVHLIPRILKWSRPGDEEAIDANTLARIKRQDTAITLLRNTLRYIVFAFVALFILSIFINNPLPATAGATIAAAVIGFGAQSFLRDIIAGFFILFENQYSVGDFISVEPTKASGMVEEFGLRTTMIRALSGEVIYIPNGSLIGVTNYVSGQQRFTIEVQLKDEETAKHVLEEIKEGHELYLIPPRLVNRDETPGGGPRLRLLAVVLPSTAWLVEENLVERIKAAAGEDGLAADPLVYNVDSRNVRRLRDFIPPE</sequence>
<dbReference type="SUPFAM" id="SSF50182">
    <property type="entry name" value="Sm-like ribonucleoproteins"/>
    <property type="match status" value="1"/>
</dbReference>
<dbReference type="InterPro" id="IPR006685">
    <property type="entry name" value="MscS_channel_2nd"/>
</dbReference>
<evidence type="ECO:0000256" key="7">
    <source>
        <dbReference type="ARBA" id="ARBA00023136"/>
    </source>
</evidence>
<evidence type="ECO:0000256" key="4">
    <source>
        <dbReference type="ARBA" id="ARBA00022475"/>
    </source>
</evidence>
<dbReference type="EMBL" id="CADCVE010000026">
    <property type="protein sequence ID" value="CAA9449178.1"/>
    <property type="molecule type" value="Genomic_DNA"/>
</dbReference>
<comment type="similarity">
    <text evidence="3">Belongs to the MscS (TC 1.A.23) family.</text>
</comment>
<evidence type="ECO:0000256" key="8">
    <source>
        <dbReference type="SAM" id="Phobius"/>
    </source>
</evidence>
<keyword evidence="6 8" id="KW-1133">Transmembrane helix</keyword>
<dbReference type="PANTHER" id="PTHR30460">
    <property type="entry name" value="MODERATE CONDUCTANCE MECHANOSENSITIVE CHANNEL YBIO"/>
    <property type="match status" value="1"/>
</dbReference>
<dbReference type="GO" id="GO:0008381">
    <property type="term" value="F:mechanosensitive monoatomic ion channel activity"/>
    <property type="evidence" value="ECO:0007669"/>
    <property type="project" value="InterPro"/>
</dbReference>
<evidence type="ECO:0000256" key="6">
    <source>
        <dbReference type="ARBA" id="ARBA00022989"/>
    </source>
</evidence>
<gene>
    <name evidence="10" type="ORF">AVDCRST_MAG28-1188</name>
</gene>
<dbReference type="Gene3D" id="2.30.30.60">
    <property type="match status" value="1"/>
</dbReference>